<dbReference type="PROSITE" id="PS51332">
    <property type="entry name" value="B12_BINDING"/>
    <property type="match status" value="1"/>
</dbReference>
<feature type="domain" description="Radical SAM core" evidence="9">
    <location>
        <begin position="153"/>
        <end position="380"/>
    </location>
</feature>
<dbReference type="InterPro" id="IPR051198">
    <property type="entry name" value="BchE-like"/>
</dbReference>
<evidence type="ECO:0000313" key="10">
    <source>
        <dbReference type="EMBL" id="PHI29087.1"/>
    </source>
</evidence>
<dbReference type="RefSeq" id="WP_029096325.1">
    <property type="nucleotide sequence ID" value="NZ_CAADJA010000002.1"/>
</dbReference>
<dbReference type="GO" id="GO:0051539">
    <property type="term" value="F:4 iron, 4 sulfur cluster binding"/>
    <property type="evidence" value="ECO:0007669"/>
    <property type="project" value="UniProtKB-KW"/>
</dbReference>
<keyword evidence="6" id="KW-0408">Iron</keyword>
<feature type="domain" description="B12-binding" evidence="8">
    <location>
        <begin position="1"/>
        <end position="131"/>
    </location>
</feature>
<dbReference type="SFLD" id="SFLDG01123">
    <property type="entry name" value="methyltransferase_(Class_B)"/>
    <property type="match status" value="1"/>
</dbReference>
<dbReference type="GO" id="GO:0031419">
    <property type="term" value="F:cobalamin binding"/>
    <property type="evidence" value="ECO:0007669"/>
    <property type="project" value="InterPro"/>
</dbReference>
<evidence type="ECO:0000313" key="13">
    <source>
        <dbReference type="Proteomes" id="UP000373449"/>
    </source>
</evidence>
<protein>
    <submittedName>
        <fullName evidence="10">B12-binding domain-containing radical SAM protein</fullName>
    </submittedName>
    <submittedName>
        <fullName evidence="11">Uncharacterized protein conserved in bacteria</fullName>
    </submittedName>
</protein>
<dbReference type="EMBL" id="PDDX01000001">
    <property type="protein sequence ID" value="PHI29087.1"/>
    <property type="molecule type" value="Genomic_DNA"/>
</dbReference>
<dbReference type="InterPro" id="IPR006158">
    <property type="entry name" value="Cobalamin-bd"/>
</dbReference>
<dbReference type="InterPro" id="IPR023404">
    <property type="entry name" value="rSAM_horseshoe"/>
</dbReference>
<dbReference type="Gene3D" id="3.80.30.20">
    <property type="entry name" value="tm_1862 like domain"/>
    <property type="match status" value="1"/>
</dbReference>
<dbReference type="InterPro" id="IPR058240">
    <property type="entry name" value="rSAM_sf"/>
</dbReference>
<evidence type="ECO:0000313" key="11">
    <source>
        <dbReference type="EMBL" id="VFS47247.1"/>
    </source>
</evidence>
<dbReference type="STRING" id="1111728.GCA_000427805_00750"/>
<organism evidence="10 12">
    <name type="scientific">Budvicia aquatica</name>
    <dbReference type="NCBI Taxonomy" id="82979"/>
    <lineage>
        <taxon>Bacteria</taxon>
        <taxon>Pseudomonadati</taxon>
        <taxon>Pseudomonadota</taxon>
        <taxon>Gammaproteobacteria</taxon>
        <taxon>Enterobacterales</taxon>
        <taxon>Budviciaceae</taxon>
        <taxon>Budvicia</taxon>
    </lineage>
</organism>
<evidence type="ECO:0000256" key="7">
    <source>
        <dbReference type="ARBA" id="ARBA00023014"/>
    </source>
</evidence>
<keyword evidence="4" id="KW-0949">S-adenosyl-L-methionine</keyword>
<dbReference type="GO" id="GO:0046872">
    <property type="term" value="F:metal ion binding"/>
    <property type="evidence" value="ECO:0007669"/>
    <property type="project" value="UniProtKB-KW"/>
</dbReference>
<dbReference type="PROSITE" id="PS51918">
    <property type="entry name" value="RADICAL_SAM"/>
    <property type="match status" value="1"/>
</dbReference>
<dbReference type="PANTHER" id="PTHR43409:SF7">
    <property type="entry name" value="BLL1977 PROTEIN"/>
    <property type="match status" value="1"/>
</dbReference>
<evidence type="ECO:0000259" key="9">
    <source>
        <dbReference type="PROSITE" id="PS51918"/>
    </source>
</evidence>
<gene>
    <name evidence="10" type="ORF">CRN84_07020</name>
    <name evidence="11" type="ORF">NCTC12282_02182</name>
</gene>
<dbReference type="SFLD" id="SFLDS00029">
    <property type="entry name" value="Radical_SAM"/>
    <property type="match status" value="1"/>
</dbReference>
<keyword evidence="12" id="KW-1185">Reference proteome</keyword>
<evidence type="ECO:0000256" key="6">
    <source>
        <dbReference type="ARBA" id="ARBA00023004"/>
    </source>
</evidence>
<dbReference type="GO" id="GO:0003824">
    <property type="term" value="F:catalytic activity"/>
    <property type="evidence" value="ECO:0007669"/>
    <property type="project" value="InterPro"/>
</dbReference>
<dbReference type="EMBL" id="CAADJA010000002">
    <property type="protein sequence ID" value="VFS47247.1"/>
    <property type="molecule type" value="Genomic_DNA"/>
</dbReference>
<sequence>MRLTFIHPAIGHRANESYLRSWQMEPLPIATLQGLTPEHIDTRFYDDRMETIPFDEPTDAVAISVETYTAKRAYQIASEFRKRGVPVVMGGFHVTLVPEEAARYADAIMTGEAEAIWHELLDDLQHQTLKPHYQGQQTDLSQVRVDRKLFKNKRYLPIGLVETGRGCRFPCEFCAIQTFYQRQYRRRDPDQVLAELTEQKKDKKLFFFVDDNFAGNISESRIWLPELAKLNIRWITQMSINAAHDESFLKQLALSGCKGVLIGFESLNEDNLKLMRKGFNTMKGGFSNALANLKKYGISVYGTFVFGYDHDTQDSFQQAVTFAQRQGMYIAAFNHMTPFPGTPLYKRLQQENRLRYENWWLDDNYRYNELPFYPKGLTPEQVTQGCIEARQTFYSWRSIAQRSWNNRHDFFMWRNYFPINALHHNEIRARNGYPLGDESWQGQLLEVK</sequence>
<dbReference type="Pfam" id="PF13282">
    <property type="entry name" value="DUF4070"/>
    <property type="match status" value="1"/>
</dbReference>
<name>A0A2C6DIQ7_9GAMM</name>
<evidence type="ECO:0000256" key="5">
    <source>
        <dbReference type="ARBA" id="ARBA00022723"/>
    </source>
</evidence>
<reference evidence="12" key="1">
    <citation type="submission" date="2017-09" db="EMBL/GenBank/DDBJ databases">
        <title>FDA dAtabase for Regulatory Grade micrObial Sequences (FDA-ARGOS): Supporting development and validation of Infectious Disease Dx tests.</title>
        <authorList>
            <person name="Minogue T."/>
            <person name="Wolcott M."/>
            <person name="Wasieloski L."/>
            <person name="Aguilar W."/>
            <person name="Moore D."/>
            <person name="Tallon L."/>
            <person name="Sadzewicz L."/>
            <person name="Ott S."/>
            <person name="Zhao X."/>
            <person name="Nagaraj S."/>
            <person name="Vavikolanu K."/>
            <person name="Aluvathingal J."/>
            <person name="Nadendla S."/>
            <person name="Sichtig H."/>
        </authorList>
    </citation>
    <scope>NUCLEOTIDE SEQUENCE [LARGE SCALE GENOMIC DNA]</scope>
    <source>
        <strain evidence="12">FDAARGOS_387</strain>
    </source>
</reference>
<dbReference type="SUPFAM" id="SSF102114">
    <property type="entry name" value="Radical SAM enzymes"/>
    <property type="match status" value="1"/>
</dbReference>
<accession>A0A2C6DIQ7</accession>
<comment type="cofactor">
    <cofactor evidence="1">
        <name>[4Fe-4S] cluster</name>
        <dbReference type="ChEBI" id="CHEBI:49883"/>
    </cofactor>
</comment>
<dbReference type="Proteomes" id="UP000224974">
    <property type="component" value="Unassembled WGS sequence"/>
</dbReference>
<dbReference type="CDD" id="cd01335">
    <property type="entry name" value="Radical_SAM"/>
    <property type="match status" value="1"/>
</dbReference>
<evidence type="ECO:0000256" key="3">
    <source>
        <dbReference type="ARBA" id="ARBA00022679"/>
    </source>
</evidence>
<dbReference type="InterPro" id="IPR007197">
    <property type="entry name" value="rSAM"/>
</dbReference>
<keyword evidence="7" id="KW-0411">Iron-sulfur</keyword>
<reference evidence="11 13" key="3">
    <citation type="submission" date="2019-03" db="EMBL/GenBank/DDBJ databases">
        <authorList>
            <consortium name="Pathogen Informatics"/>
        </authorList>
    </citation>
    <scope>NUCLEOTIDE SEQUENCE [LARGE SCALE GENOMIC DNA]</scope>
    <source>
        <strain evidence="11 13">NCTC12282</strain>
    </source>
</reference>
<dbReference type="InterPro" id="IPR006638">
    <property type="entry name" value="Elp3/MiaA/NifB-like_rSAM"/>
</dbReference>
<keyword evidence="5" id="KW-0479">Metal-binding</keyword>
<dbReference type="InterPro" id="IPR025274">
    <property type="entry name" value="DUF4070"/>
</dbReference>
<dbReference type="OrthoDB" id="9801424at2"/>
<dbReference type="Pfam" id="PF04055">
    <property type="entry name" value="Radical_SAM"/>
    <property type="match status" value="1"/>
</dbReference>
<dbReference type="SMART" id="SM00729">
    <property type="entry name" value="Elp3"/>
    <property type="match status" value="1"/>
</dbReference>
<keyword evidence="2" id="KW-0489">Methyltransferase</keyword>
<dbReference type="SFLD" id="SFLDG01082">
    <property type="entry name" value="B12-binding_domain_containing"/>
    <property type="match status" value="1"/>
</dbReference>
<evidence type="ECO:0000313" key="12">
    <source>
        <dbReference type="Proteomes" id="UP000224974"/>
    </source>
</evidence>
<dbReference type="PANTHER" id="PTHR43409">
    <property type="entry name" value="ANAEROBIC MAGNESIUM-PROTOPORPHYRIN IX MONOMETHYL ESTER CYCLASE-RELATED"/>
    <property type="match status" value="1"/>
</dbReference>
<proteinExistence type="predicted"/>
<dbReference type="InterPro" id="IPR034466">
    <property type="entry name" value="Methyltransferase_Class_B"/>
</dbReference>
<reference evidence="10" key="2">
    <citation type="submission" date="2017-09" db="EMBL/GenBank/DDBJ databases">
        <title>FDA dAtabase for Regulatory Grade micrObial Sequences (FDA-ARGOS): Supporting development and validation of Infectious Disease Dx tests.</title>
        <authorList>
            <person name="Minogue T."/>
            <person name="Wolcott M."/>
            <person name="Wasieloski L."/>
            <person name="Aguilar W."/>
            <person name="Moore D."/>
            <person name="Tallon L.J."/>
            <person name="Sadzewicz L."/>
            <person name="Ott S."/>
            <person name="Zhao X."/>
            <person name="Nagaraj S."/>
            <person name="Vavikolanu K."/>
            <person name="Aluvathingal J."/>
            <person name="Nadendla S."/>
            <person name="Sichtig H."/>
        </authorList>
    </citation>
    <scope>NUCLEOTIDE SEQUENCE</scope>
    <source>
        <strain evidence="10">FDAARGOS_387</strain>
    </source>
</reference>
<dbReference type="Proteomes" id="UP000373449">
    <property type="component" value="Unassembled WGS sequence"/>
</dbReference>
<dbReference type="Gene3D" id="3.40.50.280">
    <property type="entry name" value="Cobalamin-binding domain"/>
    <property type="match status" value="1"/>
</dbReference>
<dbReference type="AlphaFoldDB" id="A0A2C6DIQ7"/>
<evidence type="ECO:0000259" key="8">
    <source>
        <dbReference type="PROSITE" id="PS51332"/>
    </source>
</evidence>
<evidence type="ECO:0000256" key="4">
    <source>
        <dbReference type="ARBA" id="ARBA00022691"/>
    </source>
</evidence>
<dbReference type="GO" id="GO:0005829">
    <property type="term" value="C:cytosol"/>
    <property type="evidence" value="ECO:0007669"/>
    <property type="project" value="TreeGrafter"/>
</dbReference>
<keyword evidence="3" id="KW-0808">Transferase</keyword>
<evidence type="ECO:0000256" key="1">
    <source>
        <dbReference type="ARBA" id="ARBA00001966"/>
    </source>
</evidence>
<evidence type="ECO:0000256" key="2">
    <source>
        <dbReference type="ARBA" id="ARBA00022603"/>
    </source>
</evidence>